<keyword evidence="5" id="KW-0436">Ligase</keyword>
<dbReference type="InterPro" id="IPR014929">
    <property type="entry name" value="E2-binding"/>
</dbReference>
<dbReference type="InterPro" id="IPR000594">
    <property type="entry name" value="ThiF_NAD_FAD-bd"/>
</dbReference>
<evidence type="ECO:0000256" key="14">
    <source>
        <dbReference type="PROSITE-ProRule" id="PRU10132"/>
    </source>
</evidence>
<dbReference type="InterPro" id="IPR033127">
    <property type="entry name" value="UBQ-activ_enz_E1_Cys_AS"/>
</dbReference>
<dbReference type="PROSITE" id="PS00865">
    <property type="entry name" value="UBIQUITIN_ACTIVAT_2"/>
    <property type="match status" value="1"/>
</dbReference>
<comment type="pathway">
    <text evidence="2">Protein modification; protein neddylation.</text>
</comment>
<dbReference type="EC" id="6.2.1.64" evidence="9"/>
<comment type="catalytic activity">
    <reaction evidence="10">
        <text>ATP + [NEDD8 protein] + [E1 NEDD8-activating enzyme]-L-cysteine = AMP + diphosphate + [E1 NEDD8-activating enzyme]-S-[NEDD8 protein]-yl-L-cysteine.</text>
        <dbReference type="EC" id="6.2.1.64"/>
    </reaction>
</comment>
<dbReference type="UniPathway" id="UPA00885"/>
<dbReference type="GO" id="GO:0005524">
    <property type="term" value="F:ATP binding"/>
    <property type="evidence" value="ECO:0007669"/>
    <property type="project" value="UniProtKB-KW"/>
</dbReference>
<dbReference type="InterPro" id="IPR045886">
    <property type="entry name" value="ThiF/MoeB/HesA"/>
</dbReference>
<evidence type="ECO:0000256" key="7">
    <source>
        <dbReference type="ARBA" id="ARBA00022786"/>
    </source>
</evidence>
<name>A0A665U802_ECHNA</name>
<evidence type="ECO:0000256" key="3">
    <source>
        <dbReference type="ARBA" id="ARBA00006310"/>
    </source>
</evidence>
<dbReference type="GO" id="GO:0005634">
    <property type="term" value="C:nucleus"/>
    <property type="evidence" value="ECO:0007669"/>
    <property type="project" value="TreeGrafter"/>
</dbReference>
<evidence type="ECO:0000256" key="10">
    <source>
        <dbReference type="ARBA" id="ARBA00024626"/>
    </source>
</evidence>
<dbReference type="FunFam" id="1.10.10.520:FF:000001">
    <property type="entry name" value="NEDD8-activating enzyme E1 catalytic subunit"/>
    <property type="match status" value="1"/>
</dbReference>
<evidence type="ECO:0000256" key="13">
    <source>
        <dbReference type="ARBA" id="ARBA00033110"/>
    </source>
</evidence>
<keyword evidence="8" id="KW-0067">ATP-binding</keyword>
<dbReference type="GO" id="GO:0045116">
    <property type="term" value="P:protein neddylation"/>
    <property type="evidence" value="ECO:0007669"/>
    <property type="project" value="UniProtKB-UniPathway"/>
</dbReference>
<dbReference type="InterPro" id="IPR042449">
    <property type="entry name" value="Ub-E1_IAD_1"/>
</dbReference>
<reference evidence="16" key="2">
    <citation type="submission" date="2025-08" db="UniProtKB">
        <authorList>
            <consortium name="Ensembl"/>
        </authorList>
    </citation>
    <scope>IDENTIFICATION</scope>
</reference>
<organism evidence="16 17">
    <name type="scientific">Echeneis naucrates</name>
    <name type="common">Live sharksucker</name>
    <dbReference type="NCBI Taxonomy" id="173247"/>
    <lineage>
        <taxon>Eukaryota</taxon>
        <taxon>Metazoa</taxon>
        <taxon>Chordata</taxon>
        <taxon>Craniata</taxon>
        <taxon>Vertebrata</taxon>
        <taxon>Euteleostomi</taxon>
        <taxon>Actinopterygii</taxon>
        <taxon>Neopterygii</taxon>
        <taxon>Teleostei</taxon>
        <taxon>Neoteleostei</taxon>
        <taxon>Acanthomorphata</taxon>
        <taxon>Carangaria</taxon>
        <taxon>Carangiformes</taxon>
        <taxon>Echeneidae</taxon>
        <taxon>Echeneis</taxon>
    </lineage>
</organism>
<evidence type="ECO:0000256" key="4">
    <source>
        <dbReference type="ARBA" id="ARBA00015203"/>
    </source>
</evidence>
<evidence type="ECO:0000256" key="1">
    <source>
        <dbReference type="ARBA" id="ARBA00004718"/>
    </source>
</evidence>
<dbReference type="GO" id="GO:0005737">
    <property type="term" value="C:cytoplasm"/>
    <property type="evidence" value="ECO:0007669"/>
    <property type="project" value="TreeGrafter"/>
</dbReference>
<comment type="similarity">
    <text evidence="3">Belongs to the ubiquitin-activating E1 family. UBA3 subfamily.</text>
</comment>
<evidence type="ECO:0000256" key="8">
    <source>
        <dbReference type="ARBA" id="ARBA00022840"/>
    </source>
</evidence>
<evidence type="ECO:0000256" key="9">
    <source>
        <dbReference type="ARBA" id="ARBA00023624"/>
    </source>
</evidence>
<dbReference type="InterPro" id="IPR035985">
    <property type="entry name" value="Ubiquitin-activating_enz"/>
</dbReference>
<dbReference type="Ensembl" id="ENSENLT00000016015.1">
    <property type="protein sequence ID" value="ENSENLP00000015416.1"/>
    <property type="gene ID" value="ENSENLG00000006582.1"/>
</dbReference>
<proteinExistence type="inferred from homology"/>
<reference evidence="16" key="3">
    <citation type="submission" date="2025-09" db="UniProtKB">
        <authorList>
            <consortium name="Ensembl"/>
        </authorList>
    </citation>
    <scope>IDENTIFICATION</scope>
</reference>
<protein>
    <recommendedName>
        <fullName evidence="4">NEDD8-activating enzyme E1 catalytic subunit</fullName>
        <ecNumber evidence="9">6.2.1.64</ecNumber>
    </recommendedName>
    <alternativeName>
        <fullName evidence="12">NEDD8-activating enzyme E1C</fullName>
    </alternativeName>
    <alternativeName>
        <fullName evidence="13">Ubiquitin-activating enzyme E1C</fullName>
    </alternativeName>
    <alternativeName>
        <fullName evidence="11">Ubiquitin-like modifier-activating enzyme 3</fullName>
    </alternativeName>
</protein>
<gene>
    <name evidence="16" type="primary">uba3</name>
</gene>
<dbReference type="Gene3D" id="1.10.10.520">
    <property type="entry name" value="Ubiquitin activating enzymes (Uba3). Chain: B, domain 2"/>
    <property type="match status" value="1"/>
</dbReference>
<evidence type="ECO:0000256" key="2">
    <source>
        <dbReference type="ARBA" id="ARBA00005032"/>
    </source>
</evidence>
<keyword evidence="7" id="KW-0833">Ubl conjugation pathway</keyword>
<dbReference type="GO" id="GO:0016925">
    <property type="term" value="P:protein sumoylation"/>
    <property type="evidence" value="ECO:0007669"/>
    <property type="project" value="UniProtKB-UniPathway"/>
</dbReference>
<keyword evidence="6" id="KW-0547">Nucleotide-binding</keyword>
<reference evidence="16" key="1">
    <citation type="submission" date="2021-04" db="EMBL/GenBank/DDBJ databases">
        <authorList>
            <consortium name="Wellcome Sanger Institute Data Sharing"/>
        </authorList>
    </citation>
    <scope>NUCLEOTIDE SEQUENCE [LARGE SCALE GENOMIC DNA]</scope>
</reference>
<dbReference type="PANTHER" id="PTHR10953:SF233">
    <property type="entry name" value="NEDD8-ACTIVATING ENZYME E1 CATALYTIC SUBUNIT"/>
    <property type="match status" value="1"/>
</dbReference>
<dbReference type="Gene3D" id="3.10.290.20">
    <property type="entry name" value="Ubiquitin-like 2 activating enzyme e1b. Chain: B, domain 3"/>
    <property type="match status" value="1"/>
</dbReference>
<dbReference type="Pfam" id="PF00899">
    <property type="entry name" value="ThiF"/>
    <property type="match status" value="1"/>
</dbReference>
<evidence type="ECO:0000313" key="16">
    <source>
        <dbReference type="Ensembl" id="ENSENLP00000015416.1"/>
    </source>
</evidence>
<keyword evidence="17" id="KW-1185">Reference proteome</keyword>
<feature type="domain" description="E2 binding" evidence="15">
    <location>
        <begin position="301"/>
        <end position="389"/>
    </location>
</feature>
<dbReference type="Pfam" id="PF08825">
    <property type="entry name" value="E2_bind"/>
    <property type="match status" value="1"/>
</dbReference>
<dbReference type="UniPathway" id="UPA00886"/>
<evidence type="ECO:0000259" key="15">
    <source>
        <dbReference type="SMART" id="SM01181"/>
    </source>
</evidence>
<comment type="pathway">
    <text evidence="1">Protein modification; protein sumoylation.</text>
</comment>
<evidence type="ECO:0000313" key="17">
    <source>
        <dbReference type="Proteomes" id="UP000472264"/>
    </source>
</evidence>
<dbReference type="GO" id="GO:0019781">
    <property type="term" value="F:NEDD8 activating enzyme activity"/>
    <property type="evidence" value="ECO:0007669"/>
    <property type="project" value="UniProtKB-EC"/>
</dbReference>
<dbReference type="AlphaFoldDB" id="A0A665U802"/>
<dbReference type="SUPFAM" id="SSF69572">
    <property type="entry name" value="Activating enzymes of the ubiquitin-like proteins"/>
    <property type="match status" value="1"/>
</dbReference>
<dbReference type="FunFam" id="3.10.290.20:FF:000001">
    <property type="entry name" value="NEDD8-activating enzyme E1 catalytic subunit, variant"/>
    <property type="match status" value="1"/>
</dbReference>
<evidence type="ECO:0000256" key="11">
    <source>
        <dbReference type="ARBA" id="ARBA00029566"/>
    </source>
</evidence>
<dbReference type="Gene3D" id="3.50.50.80">
    <property type="entry name" value="Ubiquitin-activating enzyme E1, inactive adenylation domain, subdomain 1"/>
    <property type="match status" value="1"/>
</dbReference>
<dbReference type="SMART" id="SM01181">
    <property type="entry name" value="E2_bind"/>
    <property type="match status" value="1"/>
</dbReference>
<accession>A0A665U802</accession>
<evidence type="ECO:0000256" key="6">
    <source>
        <dbReference type="ARBA" id="ARBA00022741"/>
    </source>
</evidence>
<evidence type="ECO:0000256" key="5">
    <source>
        <dbReference type="ARBA" id="ARBA00022598"/>
    </source>
</evidence>
<dbReference type="Proteomes" id="UP000472264">
    <property type="component" value="Chromosome 5"/>
</dbReference>
<evidence type="ECO:0000256" key="12">
    <source>
        <dbReference type="ARBA" id="ARBA00030644"/>
    </source>
</evidence>
<sequence>MADTDEPMVVDGGSGHACEWEGRWNHIKKFLERSGPFTHPDFEPSTEALSGIRNIHVVDMDTIDVSNLNRQFLFRPKDVGRPKADVAADFINSRIPGCCVVPHFKKIQDLDETFYRQFHIIVCGLDSVVARRWMNGMLLSLLVYEDGVLDPGSIIPLIDGGTEGFKGNARVIFPGMTACIDCTLELYPPQINFPMCTIASMPRLPEHCIEYVWMLLWPKESPFGAGVALDGDDPEHIQWVYQRSLERAAEFNITGVTYRLSQGVVKRIIPAVASTNAVIAGKLQNERFENCSACSQIPMDLHFAPSSKLQDVLDYLTTSASLQMKSPAITATVEGKNKTLYLQSVASIEQRTRPNLSKTLKELGLTGGQELAVADVTTPQTMLFRLCFTS</sequence>
<feature type="active site" description="Glycyl thioester intermediate" evidence="14">
    <location>
        <position position="196"/>
    </location>
</feature>
<dbReference type="PANTHER" id="PTHR10953">
    <property type="entry name" value="UBIQUITIN-ACTIVATING ENZYME E1"/>
    <property type="match status" value="1"/>
</dbReference>
<dbReference type="InterPro" id="IPR023318">
    <property type="entry name" value="Ub_act_enz_dom_a_sf"/>
</dbReference>